<keyword evidence="1" id="KW-0472">Membrane</keyword>
<feature type="transmembrane region" description="Helical" evidence="1">
    <location>
        <begin position="47"/>
        <end position="65"/>
    </location>
</feature>
<dbReference type="EMBL" id="DRXS01000158">
    <property type="protein sequence ID" value="HHR40748.1"/>
    <property type="molecule type" value="Genomic_DNA"/>
</dbReference>
<dbReference type="Pfam" id="PF09843">
    <property type="entry name" value="DUF2070"/>
    <property type="match status" value="1"/>
</dbReference>
<organism evidence="3">
    <name type="scientific">Caldiarchaeum subterraneum</name>
    <dbReference type="NCBI Taxonomy" id="311458"/>
    <lineage>
        <taxon>Archaea</taxon>
        <taxon>Nitrososphaerota</taxon>
        <taxon>Candidatus Caldarchaeales</taxon>
        <taxon>Candidatus Caldarchaeaceae</taxon>
        <taxon>Candidatus Caldarchaeum</taxon>
    </lineage>
</organism>
<evidence type="ECO:0000313" key="3">
    <source>
        <dbReference type="EMBL" id="HHR40748.1"/>
    </source>
</evidence>
<feature type="transmembrane region" description="Helical" evidence="1">
    <location>
        <begin position="20"/>
        <end position="41"/>
    </location>
</feature>
<proteinExistence type="predicted"/>
<dbReference type="InterPro" id="IPR019204">
    <property type="entry name" value="DUF2070_membrane"/>
</dbReference>
<feature type="transmembrane region" description="Helical" evidence="1">
    <location>
        <begin position="136"/>
        <end position="157"/>
    </location>
</feature>
<keyword evidence="1" id="KW-0812">Transmembrane</keyword>
<reference evidence="3" key="1">
    <citation type="journal article" date="2020" name="mSystems">
        <title>Genome- and Community-Level Interaction Insights into Carbon Utilization and Element Cycling Functions of Hydrothermarchaeota in Hydrothermal Sediment.</title>
        <authorList>
            <person name="Zhou Z."/>
            <person name="Liu Y."/>
            <person name="Xu W."/>
            <person name="Pan J."/>
            <person name="Luo Z.H."/>
            <person name="Li M."/>
        </authorList>
    </citation>
    <scope>NUCLEOTIDE SEQUENCE [LARGE SCALE GENOMIC DNA]</scope>
    <source>
        <strain evidence="3">SpSt-1084</strain>
    </source>
</reference>
<evidence type="ECO:0000259" key="2">
    <source>
        <dbReference type="Pfam" id="PF09843"/>
    </source>
</evidence>
<feature type="domain" description="DUF2070" evidence="2">
    <location>
        <begin position="23"/>
        <end position="579"/>
    </location>
</feature>
<keyword evidence="1" id="KW-1133">Transmembrane helix</keyword>
<feature type="transmembrane region" description="Helical" evidence="1">
    <location>
        <begin position="111"/>
        <end position="129"/>
    </location>
</feature>
<evidence type="ECO:0000256" key="1">
    <source>
        <dbReference type="SAM" id="Phobius"/>
    </source>
</evidence>
<feature type="transmembrane region" description="Helical" evidence="1">
    <location>
        <begin position="86"/>
        <end position="105"/>
    </location>
</feature>
<feature type="transmembrane region" description="Helical" evidence="1">
    <location>
        <begin position="169"/>
        <end position="191"/>
    </location>
</feature>
<name>A0A7C5U4B5_CALS0</name>
<protein>
    <submittedName>
        <fullName evidence="3">DUF2070 family protein</fullName>
    </submittedName>
</protein>
<accession>A0A7C5U4B5</accession>
<sequence length="584" mass="63253">MVSTAAGKIAQRYRLVKGFYGGHASIRALFFMAAVFAGFSFVFTGNVLHAAGAFAGFLFLTLLLNRVAEKLLTKKCPNYTARRLDSLSVVEMMIVLSGVMLSALLAFFNPYAGVVLATGVTSVAVYIGYSVRRAIGLGLGIPVAAILSTPAALIHIFTVQTYINNIVKALQLSLSAYALGVAAMETLRVIIDKTKPVQNLKPFKLFQAFLSSLLSGHSHELEKMMTQLGGDEKVSFELFLVKREGKPDVAVVVSDIHPGPFRAVGSSMFPSLIQQKLGNRGIHGLVLKGLSSHEKNLASIAISEEIAEKIAEEAERLRSSPHFSSVCKPPSRKRFNGVSTYSLEIAGREIAIVTLHPQPMEDLPPEILPDGKHEKLVVVDAHNSFDDNLKHLDEQTIEKIRTHLENMEKYDGKETSVSIGFSRMVPADIGLTEGMGAGGVSCMVFEYDGMRSSLIVADANNALPWVRTVAIEAAKQFGCVDAEFCTTDTHMVNAVVLGGRGYHPFGEAIPVEKIKKIFTELHRKAVEDLAPAQAIHKKIVIEKARVFSDFLDKVSQAINFGVKSYGVASAAGFIASTALTVVLM</sequence>
<comment type="caution">
    <text evidence="3">The sequence shown here is derived from an EMBL/GenBank/DDBJ whole genome shotgun (WGS) entry which is preliminary data.</text>
</comment>
<gene>
    <name evidence="3" type="ORF">ENM42_02850</name>
</gene>
<dbReference type="AlphaFoldDB" id="A0A7C5U4B5"/>